<keyword evidence="11" id="KW-1185">Reference proteome</keyword>
<dbReference type="OrthoDB" id="187139at2759"/>
<dbReference type="SMART" id="SM00710">
    <property type="entry name" value="PbH1"/>
    <property type="match status" value="5"/>
</dbReference>
<evidence type="ECO:0000256" key="3">
    <source>
        <dbReference type="ARBA" id="ARBA00022512"/>
    </source>
</evidence>
<keyword evidence="5 9" id="KW-0378">Hydrolase</keyword>
<comment type="caution">
    <text evidence="10">The sequence shown here is derived from an EMBL/GenBank/DDBJ whole genome shotgun (WGS) entry which is preliminary data.</text>
</comment>
<dbReference type="GO" id="GO:0004650">
    <property type="term" value="F:polygalacturonase activity"/>
    <property type="evidence" value="ECO:0007669"/>
    <property type="project" value="InterPro"/>
</dbReference>
<comment type="subcellular location">
    <subcellularLocation>
        <location evidence="1">Secreted</location>
        <location evidence="1">Cell wall</location>
    </subcellularLocation>
</comment>
<evidence type="ECO:0000256" key="4">
    <source>
        <dbReference type="ARBA" id="ARBA00022525"/>
    </source>
</evidence>
<evidence type="ECO:0000256" key="1">
    <source>
        <dbReference type="ARBA" id="ARBA00004191"/>
    </source>
</evidence>
<gene>
    <name evidence="10" type="ORF">CKAN_00475300</name>
</gene>
<keyword evidence="7" id="KW-0961">Cell wall biogenesis/degradation</keyword>
<dbReference type="InterPro" id="IPR012334">
    <property type="entry name" value="Pectin_lyas_fold"/>
</dbReference>
<protein>
    <submittedName>
        <fullName evidence="10">Glycoside hydrolase</fullName>
    </submittedName>
</protein>
<keyword evidence="4" id="KW-0964">Secreted</keyword>
<dbReference type="EMBL" id="QPKB01000002">
    <property type="protein sequence ID" value="RWR76314.1"/>
    <property type="molecule type" value="Genomic_DNA"/>
</dbReference>
<dbReference type="GO" id="GO:0005975">
    <property type="term" value="P:carbohydrate metabolic process"/>
    <property type="evidence" value="ECO:0007669"/>
    <property type="project" value="InterPro"/>
</dbReference>
<dbReference type="STRING" id="337451.A0A443NCP9"/>
<evidence type="ECO:0000256" key="7">
    <source>
        <dbReference type="ARBA" id="ARBA00023316"/>
    </source>
</evidence>
<keyword evidence="3" id="KW-0134">Cell wall</keyword>
<evidence type="ECO:0000256" key="6">
    <source>
        <dbReference type="ARBA" id="ARBA00023295"/>
    </source>
</evidence>
<evidence type="ECO:0000313" key="11">
    <source>
        <dbReference type="Proteomes" id="UP000283530"/>
    </source>
</evidence>
<accession>A0A443NCP9</accession>
<reference evidence="10 11" key="1">
    <citation type="journal article" date="2019" name="Nat. Plants">
        <title>Stout camphor tree genome fills gaps in understanding of flowering plant genome evolution.</title>
        <authorList>
            <person name="Chaw S.M."/>
            <person name="Liu Y.C."/>
            <person name="Wu Y.W."/>
            <person name="Wang H.Y."/>
            <person name="Lin C.I."/>
            <person name="Wu C.S."/>
            <person name="Ke H.M."/>
            <person name="Chang L.Y."/>
            <person name="Hsu C.Y."/>
            <person name="Yang H.T."/>
            <person name="Sudianto E."/>
            <person name="Hsu M.H."/>
            <person name="Wu K.P."/>
            <person name="Wang L.N."/>
            <person name="Leebens-Mack J.H."/>
            <person name="Tsai I.J."/>
        </authorList>
    </citation>
    <scope>NUCLEOTIDE SEQUENCE [LARGE SCALE GENOMIC DNA]</scope>
    <source>
        <strain evidence="11">cv. Chaw 1501</strain>
        <tissue evidence="10">Young leaves</tissue>
    </source>
</reference>
<keyword evidence="6 9" id="KW-0326">Glycosidase</keyword>
<evidence type="ECO:0000256" key="2">
    <source>
        <dbReference type="ARBA" id="ARBA00008834"/>
    </source>
</evidence>
<evidence type="ECO:0000313" key="10">
    <source>
        <dbReference type="EMBL" id="RWR76314.1"/>
    </source>
</evidence>
<dbReference type="FunFam" id="2.160.20.10:FF:000004">
    <property type="entry name" value="Pectin lyase-like superfamily protein"/>
    <property type="match status" value="1"/>
</dbReference>
<evidence type="ECO:0000256" key="8">
    <source>
        <dbReference type="PROSITE-ProRule" id="PRU10052"/>
    </source>
</evidence>
<dbReference type="InterPro" id="IPR000743">
    <property type="entry name" value="Glyco_hydro_28"/>
</dbReference>
<comment type="similarity">
    <text evidence="2 9">Belongs to the glycosyl hydrolase 28 family.</text>
</comment>
<dbReference type="GO" id="GO:0071555">
    <property type="term" value="P:cell wall organization"/>
    <property type="evidence" value="ECO:0007669"/>
    <property type="project" value="UniProtKB-KW"/>
</dbReference>
<feature type="active site" evidence="8">
    <location>
        <position position="313"/>
    </location>
</feature>
<dbReference type="AlphaFoldDB" id="A0A443NCP9"/>
<dbReference type="Proteomes" id="UP000283530">
    <property type="component" value="Unassembled WGS sequence"/>
</dbReference>
<dbReference type="SUPFAM" id="SSF51126">
    <property type="entry name" value="Pectin lyase-like"/>
    <property type="match status" value="1"/>
</dbReference>
<evidence type="ECO:0000256" key="9">
    <source>
        <dbReference type="RuleBase" id="RU361169"/>
    </source>
</evidence>
<proteinExistence type="inferred from homology"/>
<organism evidence="10 11">
    <name type="scientific">Cinnamomum micranthum f. kanehirae</name>
    <dbReference type="NCBI Taxonomy" id="337451"/>
    <lineage>
        <taxon>Eukaryota</taxon>
        <taxon>Viridiplantae</taxon>
        <taxon>Streptophyta</taxon>
        <taxon>Embryophyta</taxon>
        <taxon>Tracheophyta</taxon>
        <taxon>Spermatophyta</taxon>
        <taxon>Magnoliopsida</taxon>
        <taxon>Magnoliidae</taxon>
        <taxon>Laurales</taxon>
        <taxon>Lauraceae</taxon>
        <taxon>Cinnamomum</taxon>
    </lineage>
</organism>
<dbReference type="PROSITE" id="PS00502">
    <property type="entry name" value="POLYGALACTURONASE"/>
    <property type="match status" value="1"/>
</dbReference>
<evidence type="ECO:0000256" key="5">
    <source>
        <dbReference type="ARBA" id="ARBA00022801"/>
    </source>
</evidence>
<dbReference type="InterPro" id="IPR011050">
    <property type="entry name" value="Pectin_lyase_fold/virulence"/>
</dbReference>
<dbReference type="Pfam" id="PF00295">
    <property type="entry name" value="Glyco_hydro_28"/>
    <property type="match status" value="1"/>
</dbReference>
<dbReference type="Gene3D" id="2.160.20.10">
    <property type="entry name" value="Single-stranded right-handed beta-helix, Pectin lyase-like"/>
    <property type="match status" value="1"/>
</dbReference>
<dbReference type="InterPro" id="IPR006626">
    <property type="entry name" value="PbH1"/>
</dbReference>
<dbReference type="PANTHER" id="PTHR31375">
    <property type="match status" value="1"/>
</dbReference>
<name>A0A443NCP9_9MAGN</name>
<sequence>MGQSQPNNRRRLLKPQCLNLANKDWISRTEQIPFISEMGLGSDLCVWLFFSWLAVGASTVMGSSVMNHGPWGVNVFQRFNVNDHRTLVECMVARTRTFNVLKHGAVADGSTDSTQAFTRAWKNACAWKGKMTRILIPKGIFLVGALDFEGPCKSTVIFNVKGAVKAPTDLNKFEDDVWIHFKRINGLLITGGGTFDGQGASAWPHNHCDNNLNCKLLPTSIKLSFVNGAKVSSISSINSKFFHMNIYKSKNIKMKFLKIFAPENSPNTDGIHIGDSSNVDISHSRIGTGDDCISVGPGSYNVTVTNIDCGPGHGISVGSLGRYAGEDNVKGLKVKNCVLRSTTNGLRIKTWANSSPSLASDFLFENIVMDNVSNPIIINQQYCPLDYCSQKSASAIKITNISFKNIRGTSASKVAVKFLCSSKVPCQEVKLSNINIKYNGPGGPALSSCSYVNGLSSGLQVPSSCL</sequence>